<comment type="cofactor">
    <cofactor evidence="6">
        <name>Ca(2+)</name>
        <dbReference type="ChEBI" id="CHEBI:29108"/>
    </cofactor>
    <text evidence="6">Binds 1 Ca(2+) ion per dimer.</text>
</comment>
<evidence type="ECO:0000256" key="3">
    <source>
        <dbReference type="ARBA" id="ARBA00023145"/>
    </source>
</evidence>
<organism evidence="7 8">
    <name type="scientific">Pseudolysobacter antarcticus</name>
    <dbReference type="NCBI Taxonomy" id="2511995"/>
    <lineage>
        <taxon>Bacteria</taxon>
        <taxon>Pseudomonadati</taxon>
        <taxon>Pseudomonadota</taxon>
        <taxon>Gammaproteobacteria</taxon>
        <taxon>Lysobacterales</taxon>
        <taxon>Rhodanobacteraceae</taxon>
        <taxon>Pseudolysobacter</taxon>
    </lineage>
</organism>
<evidence type="ECO:0000256" key="6">
    <source>
        <dbReference type="PIRSR" id="PIRSR001227-2"/>
    </source>
</evidence>
<dbReference type="KEGG" id="xbc:ELE36_14475"/>
<dbReference type="AlphaFoldDB" id="A0A411HLR4"/>
<evidence type="ECO:0000313" key="7">
    <source>
        <dbReference type="EMBL" id="QBB71466.1"/>
    </source>
</evidence>
<gene>
    <name evidence="7" type="ORF">ELE36_14475</name>
</gene>
<evidence type="ECO:0000256" key="5">
    <source>
        <dbReference type="PIRSR" id="PIRSR001227-1"/>
    </source>
</evidence>
<accession>A0A411HLR4</accession>
<dbReference type="InterPro" id="IPR043146">
    <property type="entry name" value="Penicillin_amidase_N_B-knob"/>
</dbReference>
<feature type="binding site" evidence="6">
    <location>
        <position position="339"/>
    </location>
    <ligand>
        <name>Ca(2+)</name>
        <dbReference type="ChEBI" id="CHEBI:29108"/>
    </ligand>
</feature>
<dbReference type="InterPro" id="IPR043147">
    <property type="entry name" value="Penicillin_amidase_A-knob"/>
</dbReference>
<dbReference type="InterPro" id="IPR002692">
    <property type="entry name" value="S45"/>
</dbReference>
<dbReference type="Proteomes" id="UP000291562">
    <property type="component" value="Chromosome"/>
</dbReference>
<dbReference type="SUPFAM" id="SSF56235">
    <property type="entry name" value="N-terminal nucleophile aminohydrolases (Ntn hydrolases)"/>
    <property type="match status" value="1"/>
</dbReference>
<evidence type="ECO:0000256" key="1">
    <source>
        <dbReference type="ARBA" id="ARBA00006586"/>
    </source>
</evidence>
<feature type="binding site" evidence="6">
    <location>
        <position position="187"/>
    </location>
    <ligand>
        <name>Ca(2+)</name>
        <dbReference type="ChEBI" id="CHEBI:29108"/>
    </ligand>
</feature>
<dbReference type="OrthoDB" id="9760084at2"/>
<dbReference type="InterPro" id="IPR023343">
    <property type="entry name" value="Penicillin_amidase_dom1"/>
</dbReference>
<feature type="binding site" evidence="6">
    <location>
        <position position="336"/>
    </location>
    <ligand>
        <name>Ca(2+)</name>
        <dbReference type="ChEBI" id="CHEBI:29108"/>
    </ligand>
</feature>
<comment type="subunit">
    <text evidence="4">Heterodimer of an alpha subunit and a beta subunit processed from the same precursor.</text>
</comment>
<feature type="active site" description="Nucleophile" evidence="5">
    <location>
        <position position="257"/>
    </location>
</feature>
<feature type="binding site" evidence="6">
    <location>
        <position position="467"/>
    </location>
    <ligand>
        <name>Ca(2+)</name>
        <dbReference type="ChEBI" id="CHEBI:29108"/>
    </ligand>
</feature>
<dbReference type="GO" id="GO:0017000">
    <property type="term" value="P:antibiotic biosynthetic process"/>
    <property type="evidence" value="ECO:0007669"/>
    <property type="project" value="InterPro"/>
</dbReference>
<keyword evidence="6" id="KW-0106">Calcium</keyword>
<name>A0A411HLR4_9GAMM</name>
<keyword evidence="3" id="KW-0865">Zymogen</keyword>
<evidence type="ECO:0000256" key="4">
    <source>
        <dbReference type="ARBA" id="ARBA00038735"/>
    </source>
</evidence>
<dbReference type="Gene3D" id="1.10.439.10">
    <property type="entry name" value="Penicillin Amidohydrolase, domain 1"/>
    <property type="match status" value="1"/>
</dbReference>
<dbReference type="PANTHER" id="PTHR34218:SF4">
    <property type="entry name" value="ACYL-HOMOSERINE LACTONE ACYLASE QUIP"/>
    <property type="match status" value="1"/>
</dbReference>
<reference evidence="7 8" key="1">
    <citation type="submission" date="2019-01" db="EMBL/GenBank/DDBJ databases">
        <title>Pseudolysobacter antarctica gen. nov., sp. nov., isolated from Fildes Peninsula, Antarctica.</title>
        <authorList>
            <person name="Wei Z."/>
            <person name="Peng F."/>
        </authorList>
    </citation>
    <scope>NUCLEOTIDE SEQUENCE [LARGE SCALE GENOMIC DNA]</scope>
    <source>
        <strain evidence="7 8">AQ6-296</strain>
    </source>
</reference>
<comment type="similarity">
    <text evidence="1">Belongs to the peptidase S45 family.</text>
</comment>
<dbReference type="Pfam" id="PF01804">
    <property type="entry name" value="Penicil_amidase"/>
    <property type="match status" value="1"/>
</dbReference>
<evidence type="ECO:0000256" key="2">
    <source>
        <dbReference type="ARBA" id="ARBA00022801"/>
    </source>
</evidence>
<dbReference type="GO" id="GO:0016811">
    <property type="term" value="F:hydrolase activity, acting on carbon-nitrogen (but not peptide) bonds, in linear amides"/>
    <property type="evidence" value="ECO:0007669"/>
    <property type="project" value="InterPro"/>
</dbReference>
<protein>
    <submittedName>
        <fullName evidence="7">Penicillin acylase family protein</fullName>
    </submittedName>
</protein>
<dbReference type="CDD" id="cd03747">
    <property type="entry name" value="Ntn_PGA_like"/>
    <property type="match status" value="1"/>
</dbReference>
<evidence type="ECO:0000313" key="8">
    <source>
        <dbReference type="Proteomes" id="UP000291562"/>
    </source>
</evidence>
<dbReference type="Gene3D" id="1.10.1400.10">
    <property type="match status" value="1"/>
</dbReference>
<dbReference type="Gene3D" id="2.30.120.10">
    <property type="match status" value="1"/>
</dbReference>
<dbReference type="GO" id="GO:0046872">
    <property type="term" value="F:metal ion binding"/>
    <property type="evidence" value="ECO:0007669"/>
    <property type="project" value="UniProtKB-KW"/>
</dbReference>
<dbReference type="EMBL" id="CP035704">
    <property type="protein sequence ID" value="QBB71466.1"/>
    <property type="molecule type" value="Genomic_DNA"/>
</dbReference>
<dbReference type="RefSeq" id="WP_129834495.1">
    <property type="nucleotide sequence ID" value="NZ_CP035704.1"/>
</dbReference>
<dbReference type="InterPro" id="IPR029055">
    <property type="entry name" value="Ntn_hydrolases_N"/>
</dbReference>
<keyword evidence="2" id="KW-0378">Hydrolase</keyword>
<sequence>MRLLKRILLLLIALILLALLGLWLTLHQSLPRLDGELTLPGLSAPVQIERDALGTATVRAQNRRDLSFALGFVHAQERFFQMDLMRRSAAGELAELVGAAALPLDRLRRPHRLRARFAEAVAKADAAEHDLLASYRDGVNAGLAQLGARPWEYILLGQTPAPWRDEDSALIIGAMYFDLNDGGNTRELAFAKIHAALPPSVYKFLSASGGAADAPLLGLPLRSPTLPSATELDLRKLDPALLRVPADAAEPHTIPGSNSFGVAGALTQSGAALIANDMHLGLRVPGLWFRARLVYPNPRHRGEDVDVSGVSLPGTPGIVVGSNRHVAWAFTNSYGDWADWVRITLDPADQTRYRTADGWYSIKTFPELIKVHGGADEKLDVRETRWGPILGTDADDTPLALAWIAAQPGGANLDQMKMELADSADEIIDIANRSGMPPQNIIVGDRAGNLEWSISGRIPKRTGDYDPLLPSDWSQPNIGWNGWLDPNLYPRIANPNSHRLWTANSRVVDDEWLKLIGDSGYDFGARSSQIRDDLKAKEKFAASDMLEIQLDDRALFMAQWKGVLEKTLGSAGNDTALVAMKTQLASWSGHADTASVSYRLVRDFRREVVDTVLDGFAAAVRVKFADFKLPKIGQSETLVQAIVAQRAPHLLPPGYASWDDLLLKCATRVAHYLDQQPGGIAARSWGEFNKSDIHHPLANALPLIGRWLSMPRDGLPGDSFMPRVQGADFGASERLAVAPGHEEEGYLELAGGQSDHPLSPFFGAGHADWMQGKPTPFLPGATKYTLQLSPQSH</sequence>
<dbReference type="PANTHER" id="PTHR34218">
    <property type="entry name" value="PEPTIDASE S45 PENICILLIN AMIDASE"/>
    <property type="match status" value="1"/>
</dbReference>
<dbReference type="InterPro" id="IPR014395">
    <property type="entry name" value="Pen/GL7ACA/AHL_acylase"/>
</dbReference>
<keyword evidence="6" id="KW-0479">Metal-binding</keyword>
<keyword evidence="8" id="KW-1185">Reference proteome</keyword>
<proteinExistence type="inferred from homology"/>
<dbReference type="PIRSF" id="PIRSF001227">
    <property type="entry name" value="Pen_acylase"/>
    <property type="match status" value="1"/>
</dbReference>
<dbReference type="Gene3D" id="3.60.20.10">
    <property type="entry name" value="Glutamine Phosphoribosylpyrophosphate, subunit 1, domain 1"/>
    <property type="match status" value="1"/>
</dbReference>